<dbReference type="InterPro" id="IPR047217">
    <property type="entry name" value="S49_SppA_67K_type_N"/>
</dbReference>
<dbReference type="NCBIfam" id="TIGR00706">
    <property type="entry name" value="SppA_dom"/>
    <property type="match status" value="1"/>
</dbReference>
<keyword evidence="3" id="KW-0645">Protease</keyword>
<evidence type="ECO:0000256" key="4">
    <source>
        <dbReference type="ARBA" id="ARBA00022801"/>
    </source>
</evidence>
<dbReference type="SUPFAM" id="SSF52096">
    <property type="entry name" value="ClpP/crotonase"/>
    <property type="match status" value="2"/>
</dbReference>
<dbReference type="CDD" id="cd07023">
    <property type="entry name" value="S49_Sppa_N_C"/>
    <property type="match status" value="1"/>
</dbReference>
<feature type="domain" description="Peptidase S49" evidence="8">
    <location>
        <begin position="360"/>
        <end position="511"/>
    </location>
</feature>
<dbReference type="Gene3D" id="3.90.226.10">
    <property type="entry name" value="2-enoyl-CoA Hydratase, Chain A, domain 1"/>
    <property type="match status" value="3"/>
</dbReference>
<evidence type="ECO:0000256" key="5">
    <source>
        <dbReference type="ARBA" id="ARBA00022825"/>
    </source>
</evidence>
<dbReference type="Proteomes" id="UP000593892">
    <property type="component" value="Chromosome"/>
</dbReference>
<evidence type="ECO:0000256" key="3">
    <source>
        <dbReference type="ARBA" id="ARBA00022670"/>
    </source>
</evidence>
<name>A0A7S7NLW9_PALFE</name>
<dbReference type="PIRSF" id="PIRSF001217">
    <property type="entry name" value="Protease_4_SppA"/>
    <property type="match status" value="1"/>
</dbReference>
<keyword evidence="10" id="KW-1185">Reference proteome</keyword>
<evidence type="ECO:0000259" key="8">
    <source>
        <dbReference type="Pfam" id="PF01343"/>
    </source>
</evidence>
<sequence length="580" mass="63298">MKKFLLGILAGLVIAVVTGIVLTFAAVKFARRPPEPPKEAWLSLRLEGDLPEAPEVGAPIPALEDKSPMTVAEVWSVLRRAARDPKIKGVLFKPRGLTVGWGKIEEIRQGLELVRKAGKPVYAWLASPGTKEYYAATAADRIFLSPEDLVDLKGLRIEAAYYKGTLDKLGVEVEVEHIGKYKDAGDSYSRTSMSPETKESLNAVLDELFFRLCSTIGQSRHMTPEQVRALLDDGPFLAPNAKSRGLVDELNYESTVQQQLASAAHLSESQSIAARDYLKTMPELGGRKTKNIAYLVAQGDIVRGPIASLLGDERGINPQTMGRQLRQIGNDPTIRGVILRIDSPGGDAIASDEILDEVKKLSRKKPMVISMSDLAASGGYYIAMSGDPVVAYPGTLTGSIGVIYGKVNLKGLYTKIGVSKEILKRGRFADIDSDFQSLTPEGRAKLRESLQFIYDGFLKKVGEGRHKKPSEIDPVAQGRVWLGVHAQQKGLVDELGGLDKAIALLKKKADLAETDGIRLVPFPARRTWWDELFTKRDASGHGWGGGEGEASMLLRQLPVGVAPWLQGGVLRVMPFSLQIR</sequence>
<dbReference type="CDD" id="cd07018">
    <property type="entry name" value="S49_SppA_67K_type"/>
    <property type="match status" value="1"/>
</dbReference>
<dbReference type="GO" id="GO:0016020">
    <property type="term" value="C:membrane"/>
    <property type="evidence" value="ECO:0007669"/>
    <property type="project" value="UniProtKB-SubCell"/>
</dbReference>
<reference evidence="9 10" key="1">
    <citation type="submission" date="2020-10" db="EMBL/GenBank/DDBJ databases">
        <title>Complete genome sequence of Paludibaculum fermentans P105T, a facultatively anaerobic acidobacterium capable of dissimilatory Fe(III) reduction.</title>
        <authorList>
            <person name="Dedysh S.N."/>
            <person name="Beletsky A.V."/>
            <person name="Kulichevskaya I.S."/>
            <person name="Mardanov A.V."/>
            <person name="Ravin N.V."/>
        </authorList>
    </citation>
    <scope>NUCLEOTIDE SEQUENCE [LARGE SCALE GENOMIC DNA]</scope>
    <source>
        <strain evidence="9 10">P105</strain>
    </source>
</reference>
<dbReference type="InterPro" id="IPR002142">
    <property type="entry name" value="Peptidase_S49"/>
</dbReference>
<dbReference type="EMBL" id="CP063849">
    <property type="protein sequence ID" value="QOY85980.1"/>
    <property type="molecule type" value="Genomic_DNA"/>
</dbReference>
<dbReference type="Gene3D" id="6.20.330.10">
    <property type="match status" value="1"/>
</dbReference>
<evidence type="ECO:0000256" key="7">
    <source>
        <dbReference type="PIRSR" id="PIRSR001217-1"/>
    </source>
</evidence>
<dbReference type="GO" id="GO:0006465">
    <property type="term" value="P:signal peptide processing"/>
    <property type="evidence" value="ECO:0007669"/>
    <property type="project" value="InterPro"/>
</dbReference>
<dbReference type="KEGG" id="pfer:IRI77_24615"/>
<dbReference type="PANTHER" id="PTHR33209">
    <property type="entry name" value="PROTEASE 4"/>
    <property type="match status" value="1"/>
</dbReference>
<feature type="active site" description="Proton donor/acceptor" evidence="7">
    <location>
        <position position="182"/>
    </location>
</feature>
<evidence type="ECO:0000313" key="10">
    <source>
        <dbReference type="Proteomes" id="UP000593892"/>
    </source>
</evidence>
<dbReference type="InterPro" id="IPR004635">
    <property type="entry name" value="Pept_S49_SppA"/>
</dbReference>
<comment type="similarity">
    <text evidence="2">Belongs to the peptidase S49 family.</text>
</comment>
<evidence type="ECO:0000256" key="1">
    <source>
        <dbReference type="ARBA" id="ARBA00004370"/>
    </source>
</evidence>
<comment type="subcellular location">
    <subcellularLocation>
        <location evidence="1">Membrane</location>
    </subcellularLocation>
</comment>
<dbReference type="PANTHER" id="PTHR33209:SF1">
    <property type="entry name" value="PEPTIDASE S49 DOMAIN-CONTAINING PROTEIN"/>
    <property type="match status" value="1"/>
</dbReference>
<gene>
    <name evidence="9" type="primary">sppA</name>
    <name evidence="9" type="ORF">IRI77_24615</name>
</gene>
<dbReference type="InterPro" id="IPR004634">
    <property type="entry name" value="Pept_S49_pIV"/>
</dbReference>
<organism evidence="9 10">
    <name type="scientific">Paludibaculum fermentans</name>
    <dbReference type="NCBI Taxonomy" id="1473598"/>
    <lineage>
        <taxon>Bacteria</taxon>
        <taxon>Pseudomonadati</taxon>
        <taxon>Acidobacteriota</taxon>
        <taxon>Terriglobia</taxon>
        <taxon>Bryobacterales</taxon>
        <taxon>Bryobacteraceae</taxon>
        <taxon>Paludibaculum</taxon>
    </lineage>
</organism>
<protein>
    <submittedName>
        <fullName evidence="9">Signal peptide peptidase SppA</fullName>
    </submittedName>
</protein>
<dbReference type="NCBIfam" id="TIGR00705">
    <property type="entry name" value="SppA_67K"/>
    <property type="match status" value="1"/>
</dbReference>
<dbReference type="RefSeq" id="WP_194447649.1">
    <property type="nucleotide sequence ID" value="NZ_CP063849.1"/>
</dbReference>
<evidence type="ECO:0000256" key="6">
    <source>
        <dbReference type="ARBA" id="ARBA00023136"/>
    </source>
</evidence>
<evidence type="ECO:0000256" key="2">
    <source>
        <dbReference type="ARBA" id="ARBA00008683"/>
    </source>
</evidence>
<feature type="domain" description="Peptidase S49" evidence="8">
    <location>
        <begin position="115"/>
        <end position="266"/>
    </location>
</feature>
<feature type="active site" description="Nucleophile" evidence="7">
    <location>
        <position position="377"/>
    </location>
</feature>
<keyword evidence="4" id="KW-0378">Hydrolase</keyword>
<accession>A0A7S7NLW9</accession>
<keyword evidence="6" id="KW-0472">Membrane</keyword>
<evidence type="ECO:0000313" key="9">
    <source>
        <dbReference type="EMBL" id="QOY85980.1"/>
    </source>
</evidence>
<dbReference type="AlphaFoldDB" id="A0A7S7NLW9"/>
<dbReference type="GO" id="GO:0008236">
    <property type="term" value="F:serine-type peptidase activity"/>
    <property type="evidence" value="ECO:0007669"/>
    <property type="project" value="UniProtKB-KW"/>
</dbReference>
<dbReference type="InterPro" id="IPR029045">
    <property type="entry name" value="ClpP/crotonase-like_dom_sf"/>
</dbReference>
<proteinExistence type="inferred from homology"/>
<keyword evidence="5" id="KW-0720">Serine protease</keyword>
<dbReference type="InterPro" id="IPR047272">
    <property type="entry name" value="S49_SppA_C"/>
</dbReference>
<dbReference type="Pfam" id="PF01343">
    <property type="entry name" value="Peptidase_S49"/>
    <property type="match status" value="2"/>
</dbReference>